<evidence type="ECO:0000313" key="2">
    <source>
        <dbReference type="EMBL" id="KVE24327.1"/>
    </source>
</evidence>
<name>A0A103DX40_9BURK</name>
<proteinExistence type="predicted"/>
<dbReference type="AlphaFoldDB" id="A0A103DX40"/>
<gene>
    <name evidence="2" type="ORF">WS67_01915</name>
</gene>
<protein>
    <submittedName>
        <fullName evidence="2">Uncharacterized protein</fullName>
    </submittedName>
</protein>
<feature type="compositionally biased region" description="Basic residues" evidence="1">
    <location>
        <begin position="91"/>
        <end position="105"/>
    </location>
</feature>
<comment type="caution">
    <text evidence="2">The sequence shown here is derived from an EMBL/GenBank/DDBJ whole genome shotgun (WGS) entry which is preliminary data.</text>
</comment>
<keyword evidence="3" id="KW-1185">Reference proteome</keyword>
<organism evidence="2 3">
    <name type="scientific">Burkholderia singularis</name>
    <dbReference type="NCBI Taxonomy" id="1503053"/>
    <lineage>
        <taxon>Bacteria</taxon>
        <taxon>Pseudomonadati</taxon>
        <taxon>Pseudomonadota</taxon>
        <taxon>Betaproteobacteria</taxon>
        <taxon>Burkholderiales</taxon>
        <taxon>Burkholderiaceae</taxon>
        <taxon>Burkholderia</taxon>
        <taxon>pseudomallei group</taxon>
    </lineage>
</organism>
<dbReference type="EMBL" id="LOWA01000055">
    <property type="protein sequence ID" value="KVE24327.1"/>
    <property type="molecule type" value="Genomic_DNA"/>
</dbReference>
<feature type="region of interest" description="Disordered" evidence="1">
    <location>
        <begin position="1"/>
        <end position="105"/>
    </location>
</feature>
<feature type="compositionally biased region" description="Basic and acidic residues" evidence="1">
    <location>
        <begin position="78"/>
        <end position="90"/>
    </location>
</feature>
<evidence type="ECO:0000313" key="3">
    <source>
        <dbReference type="Proteomes" id="UP000062788"/>
    </source>
</evidence>
<accession>A0A103DX40</accession>
<sequence length="105" mass="11345">MDGGGLHGVRVGSAFRLTNAQGCTSARKRRQTADRAHRVRTIGARRSPRHPIQPDPRQAGGRAAQTGIPPVGAAGNDNAKRITKKTEIARRSKIRAARRSHPRSP</sequence>
<dbReference type="Proteomes" id="UP000062788">
    <property type="component" value="Unassembled WGS sequence"/>
</dbReference>
<reference evidence="2 3" key="1">
    <citation type="submission" date="2015-11" db="EMBL/GenBank/DDBJ databases">
        <title>Expanding the genomic diversity of Burkholderia species for the development of highly accurate diagnostics.</title>
        <authorList>
            <person name="Sahl J."/>
            <person name="Keim P."/>
            <person name="Wagner D."/>
        </authorList>
    </citation>
    <scope>NUCLEOTIDE SEQUENCE [LARGE SCALE GENOMIC DNA]</scope>
    <source>
        <strain evidence="2 3">TSV85</strain>
    </source>
</reference>
<evidence type="ECO:0000256" key="1">
    <source>
        <dbReference type="SAM" id="MobiDB-lite"/>
    </source>
</evidence>